<sequence length="416" mass="46966">MANNGHIPEESPNTISANHTNFGLSRRSIAQRARRERERQLREHALLNQDLPNHPFESVARNLNDELNREATQTEAVNPHAHNNVTKTEIPPPLAPGGITMNALNLMNHVRNNNSELSNRSIAQCGIRECERQLRREPERQQRESASIEAPISENAESIVKNEVPIPINPAIQIVSNFPSSTFEIGESSSVPANVIHHYVEEHYNSSDNDEAENVDVHQVVVQLGRHFLGQMDVELYDGNGPHSRSFRKYMRGYNASNAFTSLGVHMDDRVVHGRGPSSFVIHGELHHRIGALTPNHEQNASYAQLYIYNPGAALDTRHKRNPRLNRYVIQVIQDTLVRSNPFDHRRYNMHTTDEIAAILPGDGSQISGVRDIIVHRKANQGLMHISECHPVALCSFFPNWITWLVSLPKAIECYT</sequence>
<name>A0A7J7M4Z8_9MAGN</name>
<dbReference type="PANTHER" id="PTHR45786:SF74">
    <property type="entry name" value="ATP-DEPENDENT DNA HELICASE"/>
    <property type="match status" value="1"/>
</dbReference>
<dbReference type="OrthoDB" id="1166374at2759"/>
<proteinExistence type="predicted"/>
<keyword evidence="3" id="KW-1185">Reference proteome</keyword>
<reference evidence="2 3" key="1">
    <citation type="journal article" date="2020" name="IScience">
        <title>Genome Sequencing of the Endangered Kingdonia uniflora (Circaeasteraceae, Ranunculales) Reveals Potential Mechanisms of Evolutionary Specialization.</title>
        <authorList>
            <person name="Sun Y."/>
            <person name="Deng T."/>
            <person name="Zhang A."/>
            <person name="Moore M.J."/>
            <person name="Landis J.B."/>
            <person name="Lin N."/>
            <person name="Zhang H."/>
            <person name="Zhang X."/>
            <person name="Huang J."/>
            <person name="Zhang X."/>
            <person name="Sun H."/>
            <person name="Wang H."/>
        </authorList>
    </citation>
    <scope>NUCLEOTIDE SEQUENCE [LARGE SCALE GENOMIC DNA]</scope>
    <source>
        <strain evidence="2">TB1705</strain>
        <tissue evidence="2">Leaf</tissue>
    </source>
</reference>
<feature type="compositionally biased region" description="Polar residues" evidence="1">
    <location>
        <begin position="11"/>
        <end position="23"/>
    </location>
</feature>
<feature type="region of interest" description="Disordered" evidence="1">
    <location>
        <begin position="75"/>
        <end position="96"/>
    </location>
</feature>
<dbReference type="Proteomes" id="UP000541444">
    <property type="component" value="Unassembled WGS sequence"/>
</dbReference>
<accession>A0A7J7M4Z8</accession>
<evidence type="ECO:0000256" key="1">
    <source>
        <dbReference type="SAM" id="MobiDB-lite"/>
    </source>
</evidence>
<gene>
    <name evidence="2" type="ORF">GIB67_008690</name>
</gene>
<feature type="region of interest" description="Disordered" evidence="1">
    <location>
        <begin position="1"/>
        <end position="37"/>
    </location>
</feature>
<organism evidence="2 3">
    <name type="scientific">Kingdonia uniflora</name>
    <dbReference type="NCBI Taxonomy" id="39325"/>
    <lineage>
        <taxon>Eukaryota</taxon>
        <taxon>Viridiplantae</taxon>
        <taxon>Streptophyta</taxon>
        <taxon>Embryophyta</taxon>
        <taxon>Tracheophyta</taxon>
        <taxon>Spermatophyta</taxon>
        <taxon>Magnoliopsida</taxon>
        <taxon>Ranunculales</taxon>
        <taxon>Circaeasteraceae</taxon>
        <taxon>Kingdonia</taxon>
    </lineage>
</organism>
<dbReference type="EMBL" id="JACGCM010001775">
    <property type="protein sequence ID" value="KAF6149969.1"/>
    <property type="molecule type" value="Genomic_DNA"/>
</dbReference>
<dbReference type="PANTHER" id="PTHR45786">
    <property type="entry name" value="DNA BINDING PROTEIN-LIKE"/>
    <property type="match status" value="1"/>
</dbReference>
<evidence type="ECO:0000313" key="3">
    <source>
        <dbReference type="Proteomes" id="UP000541444"/>
    </source>
</evidence>
<comment type="caution">
    <text evidence="2">The sequence shown here is derived from an EMBL/GenBank/DDBJ whole genome shotgun (WGS) entry which is preliminary data.</text>
</comment>
<evidence type="ECO:0000313" key="2">
    <source>
        <dbReference type="EMBL" id="KAF6149969.1"/>
    </source>
</evidence>
<dbReference type="AlphaFoldDB" id="A0A7J7M4Z8"/>
<evidence type="ECO:0008006" key="4">
    <source>
        <dbReference type="Google" id="ProtNLM"/>
    </source>
</evidence>
<protein>
    <recommendedName>
        <fullName evidence="4">Helitron helicase-like domain-containing protein</fullName>
    </recommendedName>
</protein>
<feature type="compositionally biased region" description="Polar residues" evidence="1">
    <location>
        <begin position="75"/>
        <end position="87"/>
    </location>
</feature>